<dbReference type="EMBL" id="AWFH01000063">
    <property type="protein sequence ID" value="KCZ57861.1"/>
    <property type="molecule type" value="Genomic_DNA"/>
</dbReference>
<feature type="compositionally biased region" description="Basic and acidic residues" evidence="1">
    <location>
        <begin position="34"/>
        <end position="51"/>
    </location>
</feature>
<dbReference type="AlphaFoldDB" id="A0A059DWV7"/>
<evidence type="ECO:0000256" key="1">
    <source>
        <dbReference type="SAM" id="MobiDB-lite"/>
    </source>
</evidence>
<evidence type="ECO:0000313" key="2">
    <source>
        <dbReference type="EMBL" id="KCZ57861.1"/>
    </source>
</evidence>
<protein>
    <submittedName>
        <fullName evidence="2">Uncharacterized protein</fullName>
    </submittedName>
</protein>
<keyword evidence="3" id="KW-1185">Reference proteome</keyword>
<dbReference type="STRING" id="1280948.HY36_11840"/>
<comment type="caution">
    <text evidence="2">The sequence shown here is derived from an EMBL/GenBank/DDBJ whole genome shotgun (WGS) entry which is preliminary data.</text>
</comment>
<gene>
    <name evidence="2" type="ORF">HY36_11840</name>
</gene>
<organism evidence="2 3">
    <name type="scientific">Hyphomonas atlantica</name>
    <dbReference type="NCBI Taxonomy" id="1280948"/>
    <lineage>
        <taxon>Bacteria</taxon>
        <taxon>Pseudomonadati</taxon>
        <taxon>Pseudomonadota</taxon>
        <taxon>Alphaproteobacteria</taxon>
        <taxon>Hyphomonadales</taxon>
        <taxon>Hyphomonadaceae</taxon>
        <taxon>Hyphomonas</taxon>
    </lineage>
</organism>
<reference evidence="2 3" key="1">
    <citation type="journal article" date="2014" name="Antonie Van Leeuwenhoek">
        <title>Hyphomonas beringensis sp. nov. and Hyphomonas chukchiensis sp. nov., isolated from surface seawater of the Bering Sea and Chukchi Sea.</title>
        <authorList>
            <person name="Li C."/>
            <person name="Lai Q."/>
            <person name="Li G."/>
            <person name="Dong C."/>
            <person name="Wang J."/>
            <person name="Liao Y."/>
            <person name="Shao Z."/>
        </authorList>
    </citation>
    <scope>NUCLEOTIDE SEQUENCE [LARGE SCALE GENOMIC DNA]</scope>
    <source>
        <strain evidence="2 3">22II1-22F38</strain>
    </source>
</reference>
<name>A0A059DWV7_9PROT</name>
<proteinExistence type="predicted"/>
<accession>A0A059DWV7</accession>
<dbReference type="Proteomes" id="UP000024547">
    <property type="component" value="Unassembled WGS sequence"/>
</dbReference>
<sequence length="58" mass="6295">MQALIARQICLFGTGIDVPLAVETELFVLQPAGEGERNSGKRHRDIFDKVHHGASPPA</sequence>
<evidence type="ECO:0000313" key="3">
    <source>
        <dbReference type="Proteomes" id="UP000024547"/>
    </source>
</evidence>
<feature type="region of interest" description="Disordered" evidence="1">
    <location>
        <begin position="33"/>
        <end position="58"/>
    </location>
</feature>